<dbReference type="Proteomes" id="UP000886653">
    <property type="component" value="Unassembled WGS sequence"/>
</dbReference>
<evidence type="ECO:0000256" key="1">
    <source>
        <dbReference type="SAM" id="MobiDB-lite"/>
    </source>
</evidence>
<organism evidence="2 3">
    <name type="scientific">Cronartium quercuum f. sp. fusiforme G11</name>
    <dbReference type="NCBI Taxonomy" id="708437"/>
    <lineage>
        <taxon>Eukaryota</taxon>
        <taxon>Fungi</taxon>
        <taxon>Dikarya</taxon>
        <taxon>Basidiomycota</taxon>
        <taxon>Pucciniomycotina</taxon>
        <taxon>Pucciniomycetes</taxon>
        <taxon>Pucciniales</taxon>
        <taxon>Coleosporiaceae</taxon>
        <taxon>Cronartium</taxon>
    </lineage>
</organism>
<dbReference type="AlphaFoldDB" id="A0A9P6TAG1"/>
<gene>
    <name evidence="2" type="ORF">CROQUDRAFT_659760</name>
</gene>
<feature type="region of interest" description="Disordered" evidence="1">
    <location>
        <begin position="1"/>
        <end position="102"/>
    </location>
</feature>
<feature type="compositionally biased region" description="Polar residues" evidence="1">
    <location>
        <begin position="68"/>
        <end position="79"/>
    </location>
</feature>
<sequence>MTALLSPPPPYPSLPSTTYLQQLPSLTRPSPIRSATSPALLSVSNPTTKPIHRSLLSRISNALRVPTRNETNQTRTSRPPNKLRKPRPQSGNSQTLRPTPEPIMIINPWVDSQDEDSSSEDEHTIICAQRQRHLGPIRAFVKRTPVHFLTGHSEVLEVKTIWPDGREVVTRPSRRLTMPGPEDWMGWPSRQQ</sequence>
<protein>
    <submittedName>
        <fullName evidence="2">Uncharacterized protein</fullName>
    </submittedName>
</protein>
<reference evidence="2" key="1">
    <citation type="submission" date="2013-11" db="EMBL/GenBank/DDBJ databases">
        <title>Genome sequence of the fusiform rust pathogen reveals effectors for host alternation and coevolution with pine.</title>
        <authorList>
            <consortium name="DOE Joint Genome Institute"/>
            <person name="Smith K."/>
            <person name="Pendleton A."/>
            <person name="Kubisiak T."/>
            <person name="Anderson C."/>
            <person name="Salamov A."/>
            <person name="Aerts A."/>
            <person name="Riley R."/>
            <person name="Clum A."/>
            <person name="Lindquist E."/>
            <person name="Ence D."/>
            <person name="Campbell M."/>
            <person name="Kronenberg Z."/>
            <person name="Feau N."/>
            <person name="Dhillon B."/>
            <person name="Hamelin R."/>
            <person name="Burleigh J."/>
            <person name="Smith J."/>
            <person name="Yandell M."/>
            <person name="Nelson C."/>
            <person name="Grigoriev I."/>
            <person name="Davis J."/>
        </authorList>
    </citation>
    <scope>NUCLEOTIDE SEQUENCE</scope>
    <source>
        <strain evidence="2">G11</strain>
    </source>
</reference>
<name>A0A9P6TAG1_9BASI</name>
<comment type="caution">
    <text evidence="2">The sequence shown here is derived from an EMBL/GenBank/DDBJ whole genome shotgun (WGS) entry which is preliminary data.</text>
</comment>
<evidence type="ECO:0000313" key="2">
    <source>
        <dbReference type="EMBL" id="KAG0144580.1"/>
    </source>
</evidence>
<feature type="compositionally biased region" description="Pro residues" evidence="1">
    <location>
        <begin position="1"/>
        <end position="13"/>
    </location>
</feature>
<dbReference type="OrthoDB" id="10541644at2759"/>
<feature type="compositionally biased region" description="Polar residues" evidence="1">
    <location>
        <begin position="21"/>
        <end position="48"/>
    </location>
</feature>
<proteinExistence type="predicted"/>
<dbReference type="EMBL" id="MU167292">
    <property type="protein sequence ID" value="KAG0144580.1"/>
    <property type="molecule type" value="Genomic_DNA"/>
</dbReference>
<accession>A0A9P6TAG1</accession>
<keyword evidence="3" id="KW-1185">Reference proteome</keyword>
<evidence type="ECO:0000313" key="3">
    <source>
        <dbReference type="Proteomes" id="UP000886653"/>
    </source>
</evidence>